<dbReference type="PROSITE" id="PS51826">
    <property type="entry name" value="PSBD"/>
    <property type="match status" value="1"/>
</dbReference>
<dbReference type="PANTHER" id="PTHR23151">
    <property type="entry name" value="DIHYDROLIPOAMIDE ACETYL/SUCCINYL-TRANSFERASE-RELATED"/>
    <property type="match status" value="1"/>
</dbReference>
<proteinExistence type="inferred from homology"/>
<dbReference type="CDD" id="cd06849">
    <property type="entry name" value="lipoyl_domain"/>
    <property type="match status" value="1"/>
</dbReference>
<evidence type="ECO:0008006" key="6">
    <source>
        <dbReference type="Google" id="ProtNLM"/>
    </source>
</evidence>
<dbReference type="InterPro" id="IPR003016">
    <property type="entry name" value="2-oxoA_DH_lipoyl-BS"/>
</dbReference>
<feature type="domain" description="Peripheral subunit-binding (PSBD)" evidence="4">
    <location>
        <begin position="138"/>
        <end position="175"/>
    </location>
</feature>
<dbReference type="GO" id="GO:0006086">
    <property type="term" value="P:pyruvate decarboxylation to acetyl-CoA"/>
    <property type="evidence" value="ECO:0007669"/>
    <property type="project" value="InterPro"/>
</dbReference>
<evidence type="ECO:0000256" key="2">
    <source>
        <dbReference type="ARBA" id="ARBA00022823"/>
    </source>
</evidence>
<dbReference type="AlphaFoldDB" id="X1R596"/>
<dbReference type="Pfam" id="PF00364">
    <property type="entry name" value="Biotin_lipoyl"/>
    <property type="match status" value="1"/>
</dbReference>
<dbReference type="InterPro" id="IPR011053">
    <property type="entry name" value="Single_hybrid_motif"/>
</dbReference>
<evidence type="ECO:0000256" key="1">
    <source>
        <dbReference type="ARBA" id="ARBA00007317"/>
    </source>
</evidence>
<dbReference type="PROSITE" id="PS00189">
    <property type="entry name" value="LIPOYL"/>
    <property type="match status" value="1"/>
</dbReference>
<organism evidence="5">
    <name type="scientific">marine sediment metagenome</name>
    <dbReference type="NCBI Taxonomy" id="412755"/>
    <lineage>
        <taxon>unclassified sequences</taxon>
        <taxon>metagenomes</taxon>
        <taxon>ecological metagenomes</taxon>
    </lineage>
</organism>
<dbReference type="GO" id="GO:0045254">
    <property type="term" value="C:pyruvate dehydrogenase complex"/>
    <property type="evidence" value="ECO:0007669"/>
    <property type="project" value="InterPro"/>
</dbReference>
<evidence type="ECO:0000313" key="5">
    <source>
        <dbReference type="EMBL" id="GAI75698.1"/>
    </source>
</evidence>
<reference evidence="5" key="1">
    <citation type="journal article" date="2014" name="Front. Microbiol.">
        <title>High frequency of phylogenetically diverse reductive dehalogenase-homologous genes in deep subseafloor sedimentary metagenomes.</title>
        <authorList>
            <person name="Kawai M."/>
            <person name="Futagami T."/>
            <person name="Toyoda A."/>
            <person name="Takaki Y."/>
            <person name="Nishi S."/>
            <person name="Hori S."/>
            <person name="Arai W."/>
            <person name="Tsubouchi T."/>
            <person name="Morono Y."/>
            <person name="Uchiyama I."/>
            <person name="Ito T."/>
            <person name="Fujiyama A."/>
            <person name="Inagaki F."/>
            <person name="Takami H."/>
        </authorList>
    </citation>
    <scope>NUCLEOTIDE SEQUENCE</scope>
    <source>
        <strain evidence="5">Expedition CK06-06</strain>
    </source>
</reference>
<dbReference type="SUPFAM" id="SSF47005">
    <property type="entry name" value="Peripheral subunit-binding domain of 2-oxo acid dehydrogenase complex"/>
    <property type="match status" value="1"/>
</dbReference>
<evidence type="ECO:0000259" key="3">
    <source>
        <dbReference type="PROSITE" id="PS50968"/>
    </source>
</evidence>
<feature type="non-terminal residue" evidence="5">
    <location>
        <position position="195"/>
    </location>
</feature>
<dbReference type="InterPro" id="IPR004167">
    <property type="entry name" value="PSBD"/>
</dbReference>
<name>X1R596_9ZZZZ</name>
<keyword evidence="2" id="KW-0450">Lipoyl</keyword>
<dbReference type="EMBL" id="BARW01014436">
    <property type="protein sequence ID" value="GAI75698.1"/>
    <property type="molecule type" value="Genomic_DNA"/>
</dbReference>
<dbReference type="GO" id="GO:0016746">
    <property type="term" value="F:acyltransferase activity"/>
    <property type="evidence" value="ECO:0007669"/>
    <property type="project" value="InterPro"/>
</dbReference>
<dbReference type="Pfam" id="PF02817">
    <property type="entry name" value="E3_binding"/>
    <property type="match status" value="1"/>
</dbReference>
<gene>
    <name evidence="5" type="ORF">S12H4_25591</name>
</gene>
<dbReference type="SUPFAM" id="SSF51230">
    <property type="entry name" value="Single hybrid motif"/>
    <property type="match status" value="1"/>
</dbReference>
<protein>
    <recommendedName>
        <fullName evidence="6">Lipoyl-binding domain-containing protein</fullName>
    </recommendedName>
</protein>
<comment type="caution">
    <text evidence="5">The sequence shown here is derived from an EMBL/GenBank/DDBJ whole genome shotgun (WGS) entry which is preliminary data.</text>
</comment>
<dbReference type="InterPro" id="IPR000089">
    <property type="entry name" value="Biotin_lipoyl"/>
</dbReference>
<evidence type="ECO:0000259" key="4">
    <source>
        <dbReference type="PROSITE" id="PS51826"/>
    </source>
</evidence>
<dbReference type="Gene3D" id="4.10.320.10">
    <property type="entry name" value="E3-binding domain"/>
    <property type="match status" value="1"/>
</dbReference>
<comment type="similarity">
    <text evidence="1">Belongs to the 2-oxoacid dehydrogenase family.</text>
</comment>
<feature type="domain" description="Lipoyl-binding" evidence="3">
    <location>
        <begin position="2"/>
        <end position="78"/>
    </location>
</feature>
<dbReference type="Gene3D" id="2.40.50.100">
    <property type="match status" value="1"/>
</dbReference>
<sequence>MAVAVILPKLDEAMRSGRIVRWVKNEGDWVEKGEVILEIETEKVSFEIEAEVSGILSKIMAKAGDEVPVGATIAFILRPGEEAPEVPEPVVRAEREVQIEVPKVAEETEAPKVMEAPKAEAAPPKEAATAARGEERIRISPVARKMAEEHVVDITKIEGTGPGGRIIREDIEKAIAAKEAAAPVEPYEGKRVKTT</sequence>
<dbReference type="InterPro" id="IPR036625">
    <property type="entry name" value="E3-bd_dom_sf"/>
</dbReference>
<dbReference type="PANTHER" id="PTHR23151:SF90">
    <property type="entry name" value="DIHYDROLIPOYLLYSINE-RESIDUE ACETYLTRANSFERASE COMPONENT OF PYRUVATE DEHYDROGENASE COMPLEX, MITOCHONDRIAL-RELATED"/>
    <property type="match status" value="1"/>
</dbReference>
<accession>X1R596</accession>
<dbReference type="InterPro" id="IPR045257">
    <property type="entry name" value="E2/Pdx1"/>
</dbReference>
<dbReference type="PROSITE" id="PS50968">
    <property type="entry name" value="BIOTINYL_LIPOYL"/>
    <property type="match status" value="1"/>
</dbReference>